<protein>
    <submittedName>
        <fullName evidence="1">Uncharacterized protein</fullName>
    </submittedName>
</protein>
<evidence type="ECO:0000313" key="2">
    <source>
        <dbReference type="EMBL" id="TVU36961.1"/>
    </source>
</evidence>
<comment type="caution">
    <text evidence="1">The sequence shown here is derived from an EMBL/GenBank/DDBJ whole genome shotgun (WGS) entry which is preliminary data.</text>
</comment>
<dbReference type="EMBL" id="RWGY01000009">
    <property type="protein sequence ID" value="TVU36961.1"/>
    <property type="molecule type" value="Genomic_DNA"/>
</dbReference>
<name>A0A5J9VN84_9POAL</name>
<dbReference type="Gramene" id="TVU36894">
    <property type="protein sequence ID" value="TVU36894"/>
    <property type="gene ID" value="EJB05_18847"/>
</dbReference>
<dbReference type="AlphaFoldDB" id="A0A5J9VN84"/>
<dbReference type="EMBL" id="RWGY01000009">
    <property type="protein sequence ID" value="TVU36894.1"/>
    <property type="molecule type" value="Genomic_DNA"/>
</dbReference>
<dbReference type="Gramene" id="TVU36961">
    <property type="protein sequence ID" value="TVU36961"/>
    <property type="gene ID" value="EJB05_18920"/>
</dbReference>
<dbReference type="SUPFAM" id="SSF50494">
    <property type="entry name" value="Trypsin-like serine proteases"/>
    <property type="match status" value="1"/>
</dbReference>
<reference evidence="1 3" key="1">
    <citation type="journal article" date="2019" name="Sci. Rep.">
        <title>A high-quality genome of Eragrostis curvula grass provides insights into Poaceae evolution and supports new strategies to enhance forage quality.</title>
        <authorList>
            <person name="Carballo J."/>
            <person name="Santos B.A.C.M."/>
            <person name="Zappacosta D."/>
            <person name="Garbus I."/>
            <person name="Selva J.P."/>
            <person name="Gallo C.A."/>
            <person name="Diaz A."/>
            <person name="Albertini E."/>
            <person name="Caccamo M."/>
            <person name="Echenique V."/>
        </authorList>
    </citation>
    <scope>NUCLEOTIDE SEQUENCE [LARGE SCALE GENOMIC DNA]</scope>
    <source>
        <strain evidence="3">cv. Victoria</strain>
        <tissue evidence="1">Leaf</tissue>
    </source>
</reference>
<keyword evidence="3" id="KW-1185">Reference proteome</keyword>
<gene>
    <name evidence="1" type="ORF">EJB05_18847</name>
    <name evidence="2" type="ORF">EJB05_18920</name>
</gene>
<dbReference type="OrthoDB" id="687092at2759"/>
<sequence length="208" mass="22923">MLGDSNLDILTKLSDEVVSHLSKSVVSLALSKGNTVLFACSGIAIERQGHVTRFLTLASFVTALNDKKKIHGNLKIEVRQGGSEVHKGFLAEYNLDQNFAVVNIMTPLDVHVVLLKCAEENLPHSNVVAVGREISGTLIARSVILAVCCEGGPLFDFDGNFVGMNVILVKERTFFVPWRAIIKQLEDYWSPLQKKKCVPHLKVLKATR</sequence>
<evidence type="ECO:0000313" key="1">
    <source>
        <dbReference type="EMBL" id="TVU36894.1"/>
    </source>
</evidence>
<organism evidence="1 3">
    <name type="scientific">Eragrostis curvula</name>
    <name type="common">weeping love grass</name>
    <dbReference type="NCBI Taxonomy" id="38414"/>
    <lineage>
        <taxon>Eukaryota</taxon>
        <taxon>Viridiplantae</taxon>
        <taxon>Streptophyta</taxon>
        <taxon>Embryophyta</taxon>
        <taxon>Tracheophyta</taxon>
        <taxon>Spermatophyta</taxon>
        <taxon>Magnoliopsida</taxon>
        <taxon>Liliopsida</taxon>
        <taxon>Poales</taxon>
        <taxon>Poaceae</taxon>
        <taxon>PACMAD clade</taxon>
        <taxon>Chloridoideae</taxon>
        <taxon>Eragrostideae</taxon>
        <taxon>Eragrostidinae</taxon>
        <taxon>Eragrostis</taxon>
    </lineage>
</organism>
<feature type="non-terminal residue" evidence="1">
    <location>
        <position position="208"/>
    </location>
</feature>
<proteinExistence type="predicted"/>
<accession>A0A5J9VN84</accession>
<dbReference type="InterPro" id="IPR009003">
    <property type="entry name" value="Peptidase_S1_PA"/>
</dbReference>
<evidence type="ECO:0000313" key="3">
    <source>
        <dbReference type="Proteomes" id="UP000324897"/>
    </source>
</evidence>
<dbReference type="PANTHER" id="PTHR18868">
    <property type="entry name" value="OS07G0665300 PROTEIN-RELATED"/>
    <property type="match status" value="1"/>
</dbReference>
<dbReference type="Proteomes" id="UP000324897">
    <property type="component" value="Unassembled WGS sequence"/>
</dbReference>